<dbReference type="Proteomes" id="UP000319801">
    <property type="component" value="Unassembled WGS sequence"/>
</dbReference>
<evidence type="ECO:0000256" key="1">
    <source>
        <dbReference type="ARBA" id="ARBA00004651"/>
    </source>
</evidence>
<keyword evidence="2" id="KW-0813">Transport</keyword>
<feature type="compositionally biased region" description="Basic and acidic residues" evidence="8">
    <location>
        <begin position="155"/>
        <end position="167"/>
    </location>
</feature>
<keyword evidence="5" id="KW-0406">Ion transport</keyword>
<keyword evidence="3" id="KW-1003">Cell membrane</keyword>
<evidence type="ECO:0000313" key="10">
    <source>
        <dbReference type="Proteomes" id="UP000319801"/>
    </source>
</evidence>
<gene>
    <name evidence="9" type="ORF">Baya_5136</name>
</gene>
<dbReference type="GO" id="GO:0005886">
    <property type="term" value="C:plasma membrane"/>
    <property type="evidence" value="ECO:0007669"/>
    <property type="project" value="UniProtKB-SubCell"/>
</dbReference>
<keyword evidence="6" id="KW-0869">Chloride channel</keyword>
<evidence type="ECO:0000256" key="3">
    <source>
        <dbReference type="ARBA" id="ARBA00022475"/>
    </source>
</evidence>
<evidence type="ECO:0000256" key="4">
    <source>
        <dbReference type="ARBA" id="ARBA00022882"/>
    </source>
</evidence>
<dbReference type="GO" id="GO:0005247">
    <property type="term" value="F:voltage-gated chloride channel activity"/>
    <property type="evidence" value="ECO:0007669"/>
    <property type="project" value="InterPro"/>
</dbReference>
<protein>
    <submittedName>
        <fullName evidence="9">Chloride channel protein 2</fullName>
    </submittedName>
</protein>
<dbReference type="InterPro" id="IPR046342">
    <property type="entry name" value="CBS_dom_sf"/>
</dbReference>
<evidence type="ECO:0000256" key="6">
    <source>
        <dbReference type="ARBA" id="ARBA00023173"/>
    </source>
</evidence>
<dbReference type="SUPFAM" id="SSF54631">
    <property type="entry name" value="CBS-domain pair"/>
    <property type="match status" value="1"/>
</dbReference>
<feature type="region of interest" description="Disordered" evidence="8">
    <location>
        <begin position="368"/>
        <end position="388"/>
    </location>
</feature>
<dbReference type="InterPro" id="IPR050970">
    <property type="entry name" value="Cl_channel_volt-gated"/>
</dbReference>
<dbReference type="InterPro" id="IPR002244">
    <property type="entry name" value="Cl-channel-2"/>
</dbReference>
<dbReference type="Gene3D" id="3.10.580.10">
    <property type="entry name" value="CBS-domain"/>
    <property type="match status" value="1"/>
</dbReference>
<dbReference type="PANTHER" id="PTHR45720:SF6">
    <property type="entry name" value="CHLORIDE CHANNEL PROTEIN 2"/>
    <property type="match status" value="1"/>
</dbReference>
<keyword evidence="4" id="KW-0407">Ion channel</keyword>
<accession>A0A556TTM4</accession>
<name>A0A556TTM4_BAGYA</name>
<keyword evidence="7" id="KW-0868">Chloride</keyword>
<keyword evidence="10" id="KW-1185">Reference proteome</keyword>
<evidence type="ECO:0000256" key="5">
    <source>
        <dbReference type="ARBA" id="ARBA00023065"/>
    </source>
</evidence>
<dbReference type="PRINTS" id="PR01113">
    <property type="entry name" value="CLCHANNEL2"/>
</dbReference>
<evidence type="ECO:0000256" key="7">
    <source>
        <dbReference type="ARBA" id="ARBA00023214"/>
    </source>
</evidence>
<organism evidence="9 10">
    <name type="scientific">Bagarius yarrelli</name>
    <name type="common">Goonch</name>
    <name type="synonym">Bagrus yarrelli</name>
    <dbReference type="NCBI Taxonomy" id="175774"/>
    <lineage>
        <taxon>Eukaryota</taxon>
        <taxon>Metazoa</taxon>
        <taxon>Chordata</taxon>
        <taxon>Craniata</taxon>
        <taxon>Vertebrata</taxon>
        <taxon>Euteleostomi</taxon>
        <taxon>Actinopterygii</taxon>
        <taxon>Neopterygii</taxon>
        <taxon>Teleostei</taxon>
        <taxon>Ostariophysi</taxon>
        <taxon>Siluriformes</taxon>
        <taxon>Sisoridae</taxon>
        <taxon>Sisorinae</taxon>
        <taxon>Bagarius</taxon>
    </lineage>
</organism>
<keyword evidence="4" id="KW-0851">Voltage-gated channel</keyword>
<evidence type="ECO:0000256" key="8">
    <source>
        <dbReference type="SAM" id="MobiDB-lite"/>
    </source>
</evidence>
<dbReference type="AlphaFoldDB" id="A0A556TTM4"/>
<dbReference type="GO" id="GO:0034707">
    <property type="term" value="C:chloride channel complex"/>
    <property type="evidence" value="ECO:0007669"/>
    <property type="project" value="UniProtKB-KW"/>
</dbReference>
<evidence type="ECO:0000256" key="2">
    <source>
        <dbReference type="ARBA" id="ARBA00022448"/>
    </source>
</evidence>
<comment type="caution">
    <text evidence="9">The sequence shown here is derived from an EMBL/GenBank/DDBJ whole genome shotgun (WGS) entry which is preliminary data.</text>
</comment>
<reference evidence="9 10" key="1">
    <citation type="journal article" date="2019" name="Genome Biol. Evol.">
        <title>Whole-Genome Sequencing of the Giant Devil Catfish, Bagarius yarrelli.</title>
        <authorList>
            <person name="Jiang W."/>
            <person name="Lv Y."/>
            <person name="Cheng L."/>
            <person name="Yang K."/>
            <person name="Chao B."/>
            <person name="Wang X."/>
            <person name="Li Y."/>
            <person name="Pan X."/>
            <person name="You X."/>
            <person name="Zhang Y."/>
            <person name="Yang J."/>
            <person name="Li J."/>
            <person name="Zhang X."/>
            <person name="Liu S."/>
            <person name="Sun C."/>
            <person name="Yang J."/>
            <person name="Shi Q."/>
        </authorList>
    </citation>
    <scope>NUCLEOTIDE SEQUENCE [LARGE SCALE GENOMIC DNA]</scope>
    <source>
        <strain evidence="9">JWS20170419001</strain>
        <tissue evidence="9">Muscle</tissue>
    </source>
</reference>
<sequence length="388" mass="44186">MSGESTDQRALQYEQTLMYGRYTQDLGVYAKEEAARLREEAAFRRLVTERSRSLDLLEYDKSRCAKCRAHVFTPLSLVYSLLSKDPMIDIKLTQKESLVTLLDNRTWAKQGIAEEFEYDGHAAAWKHPQANVFITLVIFIVMKALSGAVTHHGVHGGDRVRADRTDQSHSSYNDRCYLSQRRGSEPPAVDLRLHHTHQEATVPPRARLGPPRSMILLGSIERAQLQALLSNQLGRPRRLDYIRQRSQNEKKRSETPSNEENVHKLNQEVRFQSYNLENLVAPEHRKLKRVRISVATHTIFSLLGLDHAYVTSIGRLIGVVSLRELRKAIEGSVTVKGVKVRPPLASFRDSGTSSSDAEVTELHKLWNRHTNMTLPRDHQPSDSDEKSQ</sequence>
<feature type="compositionally biased region" description="Basic and acidic residues" evidence="8">
    <location>
        <begin position="375"/>
        <end position="388"/>
    </location>
</feature>
<proteinExistence type="predicted"/>
<dbReference type="OrthoDB" id="4564at2759"/>
<dbReference type="PANTHER" id="PTHR45720">
    <property type="entry name" value="CHLORIDE CHANNEL PROTEIN 2"/>
    <property type="match status" value="1"/>
</dbReference>
<dbReference type="EMBL" id="VCAZ01000018">
    <property type="protein sequence ID" value="TSK67159.1"/>
    <property type="molecule type" value="Genomic_DNA"/>
</dbReference>
<feature type="region of interest" description="Disordered" evidence="8">
    <location>
        <begin position="153"/>
        <end position="172"/>
    </location>
</feature>
<keyword evidence="3" id="KW-0472">Membrane</keyword>
<evidence type="ECO:0000313" key="9">
    <source>
        <dbReference type="EMBL" id="TSK67159.1"/>
    </source>
</evidence>
<comment type="subcellular location">
    <subcellularLocation>
        <location evidence="1">Cell membrane</location>
        <topology evidence="1">Multi-pass membrane protein</topology>
    </subcellularLocation>
</comment>